<dbReference type="CDD" id="cd12148">
    <property type="entry name" value="fungal_TF_MHR"/>
    <property type="match status" value="1"/>
</dbReference>
<dbReference type="Pfam" id="PF04082">
    <property type="entry name" value="Fungal_trans"/>
    <property type="match status" value="1"/>
</dbReference>
<evidence type="ECO:0000256" key="4">
    <source>
        <dbReference type="SAM" id="MobiDB-lite"/>
    </source>
</evidence>
<dbReference type="GO" id="GO:0003700">
    <property type="term" value="F:DNA-binding transcription factor activity"/>
    <property type="evidence" value="ECO:0007669"/>
    <property type="project" value="InterPro"/>
</dbReference>
<keyword evidence="7" id="KW-1185">Reference proteome</keyword>
<evidence type="ECO:0000313" key="6">
    <source>
        <dbReference type="EMBL" id="KAF9886356.1"/>
    </source>
</evidence>
<reference evidence="6" key="2">
    <citation type="submission" date="2020-02" db="EMBL/GenBank/DDBJ databases">
        <authorList>
            <person name="Gilchrist C.L.M."/>
            <person name="Chooi Y.-H."/>
        </authorList>
    </citation>
    <scope>NUCLEOTIDE SEQUENCE</scope>
    <source>
        <strain evidence="6">MST-FP2251</strain>
    </source>
</reference>
<feature type="compositionally biased region" description="Basic and acidic residues" evidence="4">
    <location>
        <begin position="1"/>
        <end position="12"/>
    </location>
</feature>
<dbReference type="SMART" id="SM00906">
    <property type="entry name" value="Fungal_trans"/>
    <property type="match status" value="1"/>
</dbReference>
<name>A0AAD4CH07_ASPNN</name>
<evidence type="ECO:0000259" key="5">
    <source>
        <dbReference type="SMART" id="SM00906"/>
    </source>
</evidence>
<feature type="region of interest" description="Disordered" evidence="4">
    <location>
        <begin position="1"/>
        <end position="23"/>
    </location>
</feature>
<dbReference type="PANTHER" id="PTHR46910:SF11">
    <property type="entry name" value="ZN(2)-C6 FUNGAL-TYPE DOMAIN-CONTAINING PROTEIN"/>
    <property type="match status" value="1"/>
</dbReference>
<dbReference type="GO" id="GO:0003677">
    <property type="term" value="F:DNA binding"/>
    <property type="evidence" value="ECO:0007669"/>
    <property type="project" value="InterPro"/>
</dbReference>
<reference evidence="6" key="1">
    <citation type="journal article" date="2019" name="Beilstein J. Org. Chem.">
        <title>Nanangenines: drimane sesquiterpenoids as the dominant metabolite cohort of a novel Australian fungus, Aspergillus nanangensis.</title>
        <authorList>
            <person name="Lacey H.J."/>
            <person name="Gilchrist C.L.M."/>
            <person name="Crombie A."/>
            <person name="Kalaitzis J.A."/>
            <person name="Vuong D."/>
            <person name="Rutledge P.J."/>
            <person name="Turner P."/>
            <person name="Pitt J.I."/>
            <person name="Lacey E."/>
            <person name="Chooi Y.H."/>
            <person name="Piggott A.M."/>
        </authorList>
    </citation>
    <scope>NUCLEOTIDE SEQUENCE</scope>
    <source>
        <strain evidence="6">MST-FP2251</strain>
    </source>
</reference>
<dbReference type="GO" id="GO:0008270">
    <property type="term" value="F:zinc ion binding"/>
    <property type="evidence" value="ECO:0007669"/>
    <property type="project" value="InterPro"/>
</dbReference>
<dbReference type="PANTHER" id="PTHR46910">
    <property type="entry name" value="TRANSCRIPTION FACTOR PDR1"/>
    <property type="match status" value="1"/>
</dbReference>
<evidence type="ECO:0000256" key="1">
    <source>
        <dbReference type="ARBA" id="ARBA00023015"/>
    </source>
</evidence>
<feature type="domain" description="Xylanolytic transcriptional activator regulatory" evidence="5">
    <location>
        <begin position="199"/>
        <end position="272"/>
    </location>
</feature>
<comment type="caution">
    <text evidence="6">The sequence shown here is derived from an EMBL/GenBank/DDBJ whole genome shotgun (WGS) entry which is preliminary data.</text>
</comment>
<dbReference type="Proteomes" id="UP001194746">
    <property type="component" value="Unassembled WGS sequence"/>
</dbReference>
<organism evidence="6 7">
    <name type="scientific">Aspergillus nanangensis</name>
    <dbReference type="NCBI Taxonomy" id="2582783"/>
    <lineage>
        <taxon>Eukaryota</taxon>
        <taxon>Fungi</taxon>
        <taxon>Dikarya</taxon>
        <taxon>Ascomycota</taxon>
        <taxon>Pezizomycotina</taxon>
        <taxon>Eurotiomycetes</taxon>
        <taxon>Eurotiomycetidae</taxon>
        <taxon>Eurotiales</taxon>
        <taxon>Aspergillaceae</taxon>
        <taxon>Aspergillus</taxon>
        <taxon>Aspergillus subgen. Circumdati</taxon>
    </lineage>
</organism>
<accession>A0AAD4CH07</accession>
<dbReference type="InterPro" id="IPR007219">
    <property type="entry name" value="XnlR_reg_dom"/>
</dbReference>
<sequence length="563" mass="64321">MSATQDEAHERPPSPVQSSSSTVSLSNFDDQLWDSFSCAGGGVADMGGDSFRDSIVRPSSRLRYETCEGDLNQWNIQAKLIEVHDMQTMVRHYLIRVNPRVPFLNSGQQLHDVERVLAGKEDDRLQLVAQIELIMALLQIMTDETAGMGNATPVGWREFQSAESLLQRRSWNGISNLRTIQCLILKTMYLIYADRNDLAYDTVAVIVRICFQLGLHNQDYWELCSPFEVHLRQRILWTVFCMERHVVESCQLPCLLRQSQLEVALPRHIDDNKLQAGQDVLPPEDPGAPIQHLYFSYQRAVLFTEVWDHRVLALPGGQGHGHHTDAHLVATIDSRIESLRAEMPRYLHWSSSDLPHESQINPSRRFFVRESLVLHLLLNSLRLLLRKPWIDDNTQTSTEIVGNCIEIMADSIHSLHSYHQTSLPDPIERYTSVRYLLDALRPLARIILYKSDLMGWHRRQARQSFDIGLSLLKEFSSHLTLARTELEKIQHMVAEVMDKTRDYCVTGSIADCLEWDDVLAWDAMPSSLGDICEIIPRPSTVSELFPEPALGEMEMNHGFCFSA</sequence>
<keyword evidence="2" id="KW-0804">Transcription</keyword>
<keyword evidence="3" id="KW-0539">Nucleus</keyword>
<evidence type="ECO:0000256" key="2">
    <source>
        <dbReference type="ARBA" id="ARBA00023163"/>
    </source>
</evidence>
<dbReference type="AlphaFoldDB" id="A0AAD4CH07"/>
<evidence type="ECO:0000256" key="3">
    <source>
        <dbReference type="ARBA" id="ARBA00023242"/>
    </source>
</evidence>
<proteinExistence type="predicted"/>
<protein>
    <recommendedName>
        <fullName evidence="5">Xylanolytic transcriptional activator regulatory domain-containing protein</fullName>
    </recommendedName>
</protein>
<dbReference type="GO" id="GO:0006351">
    <property type="term" value="P:DNA-templated transcription"/>
    <property type="evidence" value="ECO:0007669"/>
    <property type="project" value="InterPro"/>
</dbReference>
<keyword evidence="1" id="KW-0805">Transcription regulation</keyword>
<dbReference type="InterPro" id="IPR050987">
    <property type="entry name" value="AtrR-like"/>
</dbReference>
<dbReference type="EMBL" id="VCAU01000078">
    <property type="protein sequence ID" value="KAF9886356.1"/>
    <property type="molecule type" value="Genomic_DNA"/>
</dbReference>
<gene>
    <name evidence="6" type="ORF">FE257_011501</name>
</gene>
<evidence type="ECO:0000313" key="7">
    <source>
        <dbReference type="Proteomes" id="UP001194746"/>
    </source>
</evidence>